<evidence type="ECO:0000256" key="7">
    <source>
        <dbReference type="ARBA" id="ARBA00023065"/>
    </source>
</evidence>
<dbReference type="InterPro" id="IPR020003">
    <property type="entry name" value="ATPase_a/bsu_AS"/>
</dbReference>
<dbReference type="SUPFAM" id="SSF52540">
    <property type="entry name" value="P-loop containing nucleoside triphosphate hydrolases"/>
    <property type="match status" value="1"/>
</dbReference>
<dbReference type="GO" id="GO:0005524">
    <property type="term" value="F:ATP binding"/>
    <property type="evidence" value="ECO:0007669"/>
    <property type="project" value="UniProtKB-KW"/>
</dbReference>
<name>A0A0E3SCJ6_9EURY</name>
<dbReference type="SUPFAM" id="SSF47917">
    <property type="entry name" value="C-terminal domain of alpha and beta subunits of F1 ATP synthase"/>
    <property type="match status" value="1"/>
</dbReference>
<keyword evidence="8" id="KW-0472">Membrane</keyword>
<dbReference type="InterPro" id="IPR005294">
    <property type="entry name" value="ATP_synth_F1_asu"/>
</dbReference>
<evidence type="ECO:0000256" key="8">
    <source>
        <dbReference type="ARBA" id="ARBA00023136"/>
    </source>
</evidence>
<dbReference type="STRING" id="1434110.MSHOH_2123"/>
<evidence type="ECO:0000256" key="4">
    <source>
        <dbReference type="ARBA" id="ARBA00022741"/>
    </source>
</evidence>
<dbReference type="Pfam" id="PF00306">
    <property type="entry name" value="ATP-synt_ab_C"/>
    <property type="match status" value="1"/>
</dbReference>
<keyword evidence="10" id="KW-0066">ATP synthesis</keyword>
<evidence type="ECO:0000256" key="9">
    <source>
        <dbReference type="ARBA" id="ARBA00023196"/>
    </source>
</evidence>
<evidence type="ECO:0000256" key="6">
    <source>
        <dbReference type="ARBA" id="ARBA00022840"/>
    </source>
</evidence>
<feature type="domain" description="ATPase F1/V1/A1 complex alpha/beta subunit N-terminal" evidence="14">
    <location>
        <begin position="67"/>
        <end position="132"/>
    </location>
</feature>
<dbReference type="KEGG" id="mhor:MSHOH_2123"/>
<dbReference type="PATRIC" id="fig|1434110.4.peg.2694"/>
<dbReference type="NCBIfam" id="NF009884">
    <property type="entry name" value="PRK13343.1"/>
    <property type="match status" value="1"/>
</dbReference>
<keyword evidence="7" id="KW-0406">Ion transport</keyword>
<dbReference type="SUPFAM" id="SSF50615">
    <property type="entry name" value="N-terminal domain of alpha and beta subunits of F1 ATP synthase"/>
    <property type="match status" value="1"/>
</dbReference>
<dbReference type="InterPro" id="IPR000793">
    <property type="entry name" value="ATP_synth_asu_C"/>
</dbReference>
<evidence type="ECO:0000256" key="10">
    <source>
        <dbReference type="ARBA" id="ARBA00023310"/>
    </source>
</evidence>
<dbReference type="InterPro" id="IPR017710">
    <property type="entry name" value="Alt_ATP_synth_F1_asu"/>
</dbReference>
<evidence type="ECO:0000313" key="15">
    <source>
        <dbReference type="EMBL" id="AKB78606.1"/>
    </source>
</evidence>
<sequence>MQNKNLRLNRNLEPDSNLWLSRRPSLKQSPYKEPMNMEPESLKNIFDKVFTEIGQARESVTPKLAPQEVGSILTVSTGIANVSGLPTVGFDELIKFPGDLFGIAFNVDEKEIGTVLLGEYSHLHAGDQVERTRRVMDVAVGEELLGRVIDPLGRPLDDKGPIVTSKRLPIERPSPAIMDRSPVTVPLQTGIKVIDALIPIGRGQRELILGDRQTGKTAIAIDTILNQRNFNVLCVYCAIGQRASAVARAVANLRERGAMDYTIVVVTEGNDPSGLIYIAPYAATSIAEYFMEAGRDVLIVYDDLTNHARAYRELSLLLRRPPGREAYPGDIFYIHSRLLERSTHLLKELGGGSLTALPIIETEAQNISAYIPTNLISITDGQIYLSPSLFELSVLPAVDVGKSVSRVGGKAQLAAYRAVAGDLKLAYSQFEELEAFTRFGARLDENTRKVIEHGRRVRTLLKQPQNSPVPVPDQIVILVALNAKLFDNVPLDKMGEAESALRKAVSDIPSDLRDRFKGDKELSDKDRETILDIARKALEPYQPKPKSESKPEEAKTEEKHELGTQTEEKLSKSEAQTEGKSEPEAKEKS</sequence>
<dbReference type="EMBL" id="CP009516">
    <property type="protein sequence ID" value="AKB78606.1"/>
    <property type="molecule type" value="Genomic_DNA"/>
</dbReference>
<organism evidence="15 16">
    <name type="scientific">Methanosarcina horonobensis HB-1 = JCM 15518</name>
    <dbReference type="NCBI Taxonomy" id="1434110"/>
    <lineage>
        <taxon>Archaea</taxon>
        <taxon>Methanobacteriati</taxon>
        <taxon>Methanobacteriota</taxon>
        <taxon>Stenosarchaea group</taxon>
        <taxon>Methanomicrobia</taxon>
        <taxon>Methanosarcinales</taxon>
        <taxon>Methanosarcinaceae</taxon>
        <taxon>Methanosarcina</taxon>
    </lineage>
</organism>
<dbReference type="Gene3D" id="3.40.50.300">
    <property type="entry name" value="P-loop containing nucleotide triphosphate hydrolases"/>
    <property type="match status" value="1"/>
</dbReference>
<dbReference type="CDD" id="cd01132">
    <property type="entry name" value="F1-ATPase_alpha_CD"/>
    <property type="match status" value="1"/>
</dbReference>
<evidence type="ECO:0000256" key="5">
    <source>
        <dbReference type="ARBA" id="ARBA00022781"/>
    </source>
</evidence>
<dbReference type="GO" id="GO:0045259">
    <property type="term" value="C:proton-transporting ATP synthase complex"/>
    <property type="evidence" value="ECO:0007669"/>
    <property type="project" value="UniProtKB-KW"/>
</dbReference>
<evidence type="ECO:0000256" key="1">
    <source>
        <dbReference type="ARBA" id="ARBA00004370"/>
    </source>
</evidence>
<dbReference type="PROSITE" id="PS00152">
    <property type="entry name" value="ATPASE_ALPHA_BETA"/>
    <property type="match status" value="1"/>
</dbReference>
<dbReference type="GO" id="GO:0046933">
    <property type="term" value="F:proton-transporting ATP synthase activity, rotational mechanism"/>
    <property type="evidence" value="ECO:0007669"/>
    <property type="project" value="InterPro"/>
</dbReference>
<dbReference type="InterPro" id="IPR038376">
    <property type="entry name" value="ATP_synth_asu_C_sf"/>
</dbReference>
<dbReference type="FunFam" id="1.20.150.20:FF:000004">
    <property type="entry name" value="ATP synthase subunit alpha, mitochondrial"/>
    <property type="match status" value="1"/>
</dbReference>
<evidence type="ECO:0000256" key="3">
    <source>
        <dbReference type="ARBA" id="ARBA00022448"/>
    </source>
</evidence>
<feature type="compositionally biased region" description="Basic and acidic residues" evidence="11">
    <location>
        <begin position="527"/>
        <end position="538"/>
    </location>
</feature>
<protein>
    <submittedName>
        <fullName evidence="15">Sodium-transporting ATPase subunit A</fullName>
    </submittedName>
</protein>
<feature type="domain" description="ATPase F1/V1/A1 complex alpha/beta subunit nucleotide-binding" evidence="12">
    <location>
        <begin position="190"/>
        <end position="405"/>
    </location>
</feature>
<evidence type="ECO:0000313" key="16">
    <source>
        <dbReference type="Proteomes" id="UP000033101"/>
    </source>
</evidence>
<accession>A0A0E3SCJ6</accession>
<evidence type="ECO:0000256" key="2">
    <source>
        <dbReference type="ARBA" id="ARBA00008936"/>
    </source>
</evidence>
<dbReference type="InterPro" id="IPR023366">
    <property type="entry name" value="ATP_synth_asu-like_sf"/>
</dbReference>
<dbReference type="CDD" id="cd18116">
    <property type="entry name" value="ATP-synt_F1_alpha_N"/>
    <property type="match status" value="1"/>
</dbReference>
<evidence type="ECO:0000259" key="14">
    <source>
        <dbReference type="Pfam" id="PF02874"/>
    </source>
</evidence>
<gene>
    <name evidence="15" type="ORF">MSHOH_2123</name>
</gene>
<dbReference type="PANTHER" id="PTHR48082:SF2">
    <property type="entry name" value="ATP SYNTHASE SUBUNIT ALPHA, MITOCHONDRIAL"/>
    <property type="match status" value="1"/>
</dbReference>
<keyword evidence="6" id="KW-0067">ATP-binding</keyword>
<dbReference type="AlphaFoldDB" id="A0A0E3SCJ6"/>
<dbReference type="HAMAP" id="MF_01346">
    <property type="entry name" value="ATP_synth_alpha_bact"/>
    <property type="match status" value="1"/>
</dbReference>
<dbReference type="InterPro" id="IPR033732">
    <property type="entry name" value="ATP_synth_F1_a_nt-bd_dom"/>
</dbReference>
<feature type="compositionally biased region" description="Basic and acidic residues" evidence="11">
    <location>
        <begin position="545"/>
        <end position="589"/>
    </location>
</feature>
<proteinExistence type="inferred from homology"/>
<dbReference type="PANTHER" id="PTHR48082">
    <property type="entry name" value="ATP SYNTHASE SUBUNIT ALPHA, MITOCHONDRIAL"/>
    <property type="match status" value="1"/>
</dbReference>
<dbReference type="Proteomes" id="UP000033101">
    <property type="component" value="Chromosome"/>
</dbReference>
<dbReference type="InterPro" id="IPR000194">
    <property type="entry name" value="ATPase_F1/V1/A1_a/bsu_nucl-bd"/>
</dbReference>
<keyword evidence="9" id="KW-0139">CF(1)</keyword>
<dbReference type="Gene3D" id="2.40.30.20">
    <property type="match status" value="1"/>
</dbReference>
<dbReference type="FunFam" id="3.40.50.300:FF:000002">
    <property type="entry name" value="ATP synthase subunit alpha"/>
    <property type="match status" value="1"/>
</dbReference>
<dbReference type="Pfam" id="PF02874">
    <property type="entry name" value="ATP-synt_ab_N"/>
    <property type="match status" value="1"/>
</dbReference>
<dbReference type="HOGENOM" id="CLU_010091_2_1_2"/>
<keyword evidence="3" id="KW-0813">Transport</keyword>
<dbReference type="InterPro" id="IPR004100">
    <property type="entry name" value="ATPase_F1/V1/A1_a/bsu_N"/>
</dbReference>
<evidence type="ECO:0000259" key="13">
    <source>
        <dbReference type="Pfam" id="PF00306"/>
    </source>
</evidence>
<keyword evidence="16" id="KW-1185">Reference proteome</keyword>
<dbReference type="NCBIfam" id="TIGR00962">
    <property type="entry name" value="atpA"/>
    <property type="match status" value="1"/>
</dbReference>
<feature type="domain" description="ATP synthase alpha subunit C-terminal" evidence="13">
    <location>
        <begin position="412"/>
        <end position="536"/>
    </location>
</feature>
<dbReference type="GO" id="GO:0043531">
    <property type="term" value="F:ADP binding"/>
    <property type="evidence" value="ECO:0007669"/>
    <property type="project" value="TreeGrafter"/>
</dbReference>
<comment type="subcellular location">
    <subcellularLocation>
        <location evidence="1">Membrane</location>
    </subcellularLocation>
</comment>
<comment type="similarity">
    <text evidence="2">Belongs to the ATPase alpha/beta chains family.</text>
</comment>
<evidence type="ECO:0000256" key="11">
    <source>
        <dbReference type="SAM" id="MobiDB-lite"/>
    </source>
</evidence>
<dbReference type="InterPro" id="IPR036121">
    <property type="entry name" value="ATPase_F1/V1/A1_a/bsu_N_sf"/>
</dbReference>
<dbReference type="NCBIfam" id="TIGR03324">
    <property type="entry name" value="alt_F1F0_F1_al"/>
    <property type="match status" value="1"/>
</dbReference>
<reference evidence="15 16" key="1">
    <citation type="submission" date="2014-07" db="EMBL/GenBank/DDBJ databases">
        <title>Methanogenic archaea and the global carbon cycle.</title>
        <authorList>
            <person name="Henriksen J.R."/>
            <person name="Luke J."/>
            <person name="Reinhart S."/>
            <person name="Benedict M.N."/>
            <person name="Youngblut N.D."/>
            <person name="Metcalf M.E."/>
            <person name="Whitaker R.J."/>
            <person name="Metcalf W.W."/>
        </authorList>
    </citation>
    <scope>NUCLEOTIDE SEQUENCE [LARGE SCALE GENOMIC DNA]</scope>
    <source>
        <strain evidence="15 16">HB-1</strain>
    </source>
</reference>
<dbReference type="Gene3D" id="1.20.150.20">
    <property type="entry name" value="ATP synthase alpha/beta chain, C-terminal domain"/>
    <property type="match status" value="1"/>
</dbReference>
<keyword evidence="4" id="KW-0547">Nucleotide-binding</keyword>
<dbReference type="CDD" id="cd18113">
    <property type="entry name" value="ATP-synt_F1_alpha_C"/>
    <property type="match status" value="1"/>
</dbReference>
<evidence type="ECO:0000259" key="12">
    <source>
        <dbReference type="Pfam" id="PF00006"/>
    </source>
</evidence>
<dbReference type="InterPro" id="IPR027417">
    <property type="entry name" value="P-loop_NTPase"/>
</dbReference>
<feature type="region of interest" description="Disordered" evidence="11">
    <location>
        <begin position="527"/>
        <end position="589"/>
    </location>
</feature>
<keyword evidence="5" id="KW-0375">Hydrogen ion transport</keyword>
<dbReference type="Pfam" id="PF00006">
    <property type="entry name" value="ATP-synt_ab"/>
    <property type="match status" value="1"/>
</dbReference>